<dbReference type="OrthoDB" id="1470350at2759"/>
<dbReference type="Gene3D" id="1.10.630.10">
    <property type="entry name" value="Cytochrome P450"/>
    <property type="match status" value="1"/>
</dbReference>
<evidence type="ECO:0000313" key="6">
    <source>
        <dbReference type="Proteomes" id="UP001055439"/>
    </source>
</evidence>
<keyword evidence="3" id="KW-0560">Oxidoreductase</keyword>
<accession>A0A9E7EE93</accession>
<gene>
    <name evidence="5" type="ORF">MUK42_08204</name>
</gene>
<dbReference type="GO" id="GO:0004497">
    <property type="term" value="F:monooxygenase activity"/>
    <property type="evidence" value="ECO:0007669"/>
    <property type="project" value="InterPro"/>
</dbReference>
<dbReference type="EMBL" id="CP097502">
    <property type="protein sequence ID" value="URD75581.1"/>
    <property type="molecule type" value="Genomic_DNA"/>
</dbReference>
<name>A0A9E7EE93_9LILI</name>
<keyword evidence="6" id="KW-1185">Reference proteome</keyword>
<sequence>MRLYPPVQFDSKFCLDDDVLPDGTFVRKGTRMTYHAYAMGRMEELWGSDYAEFRPERWLRHGQFVPESPFKYPVFQGGLRVCLGKEMALMEMKSVVASVIRDFDVDVPGGNRPPKFAPGLTATLSGGLAVRARRRTGSASPHGTS</sequence>
<keyword evidence="4" id="KW-0408">Iron</keyword>
<protein>
    <submittedName>
        <fullName evidence="5">Cytochrome P450</fullName>
    </submittedName>
</protein>
<dbReference type="InterPro" id="IPR001128">
    <property type="entry name" value="Cyt_P450"/>
</dbReference>
<dbReference type="PANTHER" id="PTHR24296">
    <property type="entry name" value="CYTOCHROME P450"/>
    <property type="match status" value="1"/>
</dbReference>
<comment type="similarity">
    <text evidence="1">Belongs to the cytochrome P450 family.</text>
</comment>
<dbReference type="InterPro" id="IPR036396">
    <property type="entry name" value="Cyt_P450_sf"/>
</dbReference>
<evidence type="ECO:0000256" key="3">
    <source>
        <dbReference type="ARBA" id="ARBA00023002"/>
    </source>
</evidence>
<keyword evidence="2" id="KW-0479">Metal-binding</keyword>
<organism evidence="5 6">
    <name type="scientific">Musa troglodytarum</name>
    <name type="common">fe'i banana</name>
    <dbReference type="NCBI Taxonomy" id="320322"/>
    <lineage>
        <taxon>Eukaryota</taxon>
        <taxon>Viridiplantae</taxon>
        <taxon>Streptophyta</taxon>
        <taxon>Embryophyta</taxon>
        <taxon>Tracheophyta</taxon>
        <taxon>Spermatophyta</taxon>
        <taxon>Magnoliopsida</taxon>
        <taxon>Liliopsida</taxon>
        <taxon>Zingiberales</taxon>
        <taxon>Musaceae</taxon>
        <taxon>Musa</taxon>
    </lineage>
</organism>
<dbReference type="AlphaFoldDB" id="A0A9E7EE93"/>
<evidence type="ECO:0000313" key="5">
    <source>
        <dbReference type="EMBL" id="URD75581.1"/>
    </source>
</evidence>
<evidence type="ECO:0000256" key="4">
    <source>
        <dbReference type="ARBA" id="ARBA00023004"/>
    </source>
</evidence>
<dbReference type="GO" id="GO:0020037">
    <property type="term" value="F:heme binding"/>
    <property type="evidence" value="ECO:0007669"/>
    <property type="project" value="InterPro"/>
</dbReference>
<dbReference type="Pfam" id="PF00067">
    <property type="entry name" value="p450"/>
    <property type="match status" value="1"/>
</dbReference>
<proteinExistence type="inferred from homology"/>
<dbReference type="GO" id="GO:0016705">
    <property type="term" value="F:oxidoreductase activity, acting on paired donors, with incorporation or reduction of molecular oxygen"/>
    <property type="evidence" value="ECO:0007669"/>
    <property type="project" value="InterPro"/>
</dbReference>
<dbReference type="Proteomes" id="UP001055439">
    <property type="component" value="Chromosome 1"/>
</dbReference>
<evidence type="ECO:0000256" key="1">
    <source>
        <dbReference type="ARBA" id="ARBA00010617"/>
    </source>
</evidence>
<reference evidence="5" key="1">
    <citation type="submission" date="2022-05" db="EMBL/GenBank/DDBJ databases">
        <title>The Musa troglodytarum L. genome provides insights into the mechanism of non-climacteric behaviour and enrichment of carotenoids.</title>
        <authorList>
            <person name="Wang J."/>
        </authorList>
    </citation>
    <scope>NUCLEOTIDE SEQUENCE</scope>
    <source>
        <tissue evidence="5">Leaf</tissue>
    </source>
</reference>
<dbReference type="SUPFAM" id="SSF48264">
    <property type="entry name" value="Cytochrome P450"/>
    <property type="match status" value="1"/>
</dbReference>
<evidence type="ECO:0000256" key="2">
    <source>
        <dbReference type="ARBA" id="ARBA00022723"/>
    </source>
</evidence>
<dbReference type="GO" id="GO:0005506">
    <property type="term" value="F:iron ion binding"/>
    <property type="evidence" value="ECO:0007669"/>
    <property type="project" value="InterPro"/>
</dbReference>